<keyword evidence="4" id="KW-1185">Reference proteome</keyword>
<dbReference type="InterPro" id="IPR001345">
    <property type="entry name" value="PG/BPGM_mutase_AS"/>
</dbReference>
<dbReference type="EMBL" id="JBHDLJ010000005">
    <property type="protein sequence ID" value="MFB0834483.1"/>
    <property type="molecule type" value="Genomic_DNA"/>
</dbReference>
<dbReference type="PANTHER" id="PTHR48100">
    <property type="entry name" value="BROAD-SPECIFICITY PHOSPHATASE YOR283W-RELATED"/>
    <property type="match status" value="1"/>
</dbReference>
<protein>
    <submittedName>
        <fullName evidence="3">Histidine phosphatase family protein</fullName>
        <ecNumber evidence="3">3.1.3.-</ecNumber>
    </submittedName>
</protein>
<dbReference type="CDD" id="cd07067">
    <property type="entry name" value="HP_PGM_like"/>
    <property type="match status" value="1"/>
</dbReference>
<dbReference type="GO" id="GO:0016787">
    <property type="term" value="F:hydrolase activity"/>
    <property type="evidence" value="ECO:0007669"/>
    <property type="project" value="UniProtKB-KW"/>
</dbReference>
<evidence type="ECO:0000313" key="4">
    <source>
        <dbReference type="Proteomes" id="UP001575652"/>
    </source>
</evidence>
<dbReference type="RefSeq" id="WP_373971659.1">
    <property type="nucleotide sequence ID" value="NZ_JBHDLJ010000005.1"/>
</dbReference>
<keyword evidence="3" id="KW-0378">Hydrolase</keyword>
<accession>A0ABV4ULG4</accession>
<gene>
    <name evidence="3" type="ORF">ACETWP_07775</name>
</gene>
<comment type="caution">
    <text evidence="3">The sequence shown here is derived from an EMBL/GenBank/DDBJ whole genome shotgun (WGS) entry which is preliminary data.</text>
</comment>
<reference evidence="3 4" key="1">
    <citation type="submission" date="2024-09" db="EMBL/GenBank/DDBJ databases">
        <authorList>
            <person name="Salinas-Garcia M.A."/>
            <person name="Prieme A."/>
        </authorList>
    </citation>
    <scope>NUCLEOTIDE SEQUENCE [LARGE SCALE GENOMIC DNA]</scope>
    <source>
        <strain evidence="3 4">DSM 21081</strain>
    </source>
</reference>
<dbReference type="PANTHER" id="PTHR48100:SF1">
    <property type="entry name" value="HISTIDINE PHOSPHATASE FAMILY PROTEIN-RELATED"/>
    <property type="match status" value="1"/>
</dbReference>
<dbReference type="Pfam" id="PF00300">
    <property type="entry name" value="His_Phos_1"/>
    <property type="match status" value="1"/>
</dbReference>
<dbReference type="InterPro" id="IPR029033">
    <property type="entry name" value="His_PPase_superfam"/>
</dbReference>
<proteinExistence type="predicted"/>
<dbReference type="InterPro" id="IPR050275">
    <property type="entry name" value="PGM_Phosphatase"/>
</dbReference>
<sequence>MASRLALVRHGETDWNAEGRLQGQTDIPLNAVGRGQARAAGHELSGPAGSGAGGPARWDVLVSSPLARAAQTASHIGGVLGLAARRPVADLMERHYGDGEGRVVVGLPRHDLDRLLLTAEPERDVAERGVRALAGLVREHPESNIVVVAHGTLLRLTLEAILGERHPRLLNGQVVELDAALLLSRTG</sequence>
<dbReference type="PROSITE" id="PS00175">
    <property type="entry name" value="PG_MUTASE"/>
    <property type="match status" value="1"/>
</dbReference>
<keyword evidence="2" id="KW-0413">Isomerase</keyword>
<dbReference type="EC" id="3.1.3.-" evidence="3"/>
<evidence type="ECO:0000313" key="3">
    <source>
        <dbReference type="EMBL" id="MFB0834483.1"/>
    </source>
</evidence>
<dbReference type="InterPro" id="IPR013078">
    <property type="entry name" value="His_Pase_superF_clade-1"/>
</dbReference>
<dbReference type="Proteomes" id="UP001575652">
    <property type="component" value="Unassembled WGS sequence"/>
</dbReference>
<dbReference type="Gene3D" id="3.40.50.1240">
    <property type="entry name" value="Phosphoglycerate mutase-like"/>
    <property type="match status" value="1"/>
</dbReference>
<organism evidence="3 4">
    <name type="scientific">Arthrobacter halodurans</name>
    <dbReference type="NCBI Taxonomy" id="516699"/>
    <lineage>
        <taxon>Bacteria</taxon>
        <taxon>Bacillati</taxon>
        <taxon>Actinomycetota</taxon>
        <taxon>Actinomycetes</taxon>
        <taxon>Micrococcales</taxon>
        <taxon>Micrococcaceae</taxon>
        <taxon>Arthrobacter</taxon>
    </lineage>
</organism>
<name>A0ABV4ULG4_9MICC</name>
<keyword evidence="1" id="KW-0324">Glycolysis</keyword>
<evidence type="ECO:0000256" key="2">
    <source>
        <dbReference type="ARBA" id="ARBA00023235"/>
    </source>
</evidence>
<evidence type="ECO:0000256" key="1">
    <source>
        <dbReference type="ARBA" id="ARBA00023152"/>
    </source>
</evidence>
<dbReference type="SMART" id="SM00855">
    <property type="entry name" value="PGAM"/>
    <property type="match status" value="1"/>
</dbReference>
<dbReference type="SUPFAM" id="SSF53254">
    <property type="entry name" value="Phosphoglycerate mutase-like"/>
    <property type="match status" value="1"/>
</dbReference>